<sequence length="108" mass="12898">MYYDRIEMTLVVRDEVRATAFPLRCHESIERQRHQWYYFYGLKSIRDWEIFITHKSLMQNSTPFRINKPFPYHIKSQQNESESEPTEQHCESANSSGGLEQVVGKRQG</sequence>
<gene>
    <name evidence="2" type="ORF">UFOVP321_40</name>
</gene>
<organism evidence="2">
    <name type="scientific">uncultured Caudovirales phage</name>
    <dbReference type="NCBI Taxonomy" id="2100421"/>
    <lineage>
        <taxon>Viruses</taxon>
        <taxon>Duplodnaviria</taxon>
        <taxon>Heunggongvirae</taxon>
        <taxon>Uroviricota</taxon>
        <taxon>Caudoviricetes</taxon>
        <taxon>Peduoviridae</taxon>
        <taxon>Maltschvirus</taxon>
        <taxon>Maltschvirus maltsch</taxon>
    </lineage>
</organism>
<protein>
    <submittedName>
        <fullName evidence="2">Uncharacterized protein</fullName>
    </submittedName>
</protein>
<proteinExistence type="predicted"/>
<evidence type="ECO:0000256" key="1">
    <source>
        <dbReference type="SAM" id="MobiDB-lite"/>
    </source>
</evidence>
<accession>A0A6J5M0N6</accession>
<evidence type="ECO:0000313" key="2">
    <source>
        <dbReference type="EMBL" id="CAB4137559.1"/>
    </source>
</evidence>
<feature type="region of interest" description="Disordered" evidence="1">
    <location>
        <begin position="75"/>
        <end position="108"/>
    </location>
</feature>
<name>A0A6J5M0N6_9CAUD</name>
<dbReference type="EMBL" id="LR796333">
    <property type="protein sequence ID" value="CAB4137559.1"/>
    <property type="molecule type" value="Genomic_DNA"/>
</dbReference>
<reference evidence="2" key="1">
    <citation type="submission" date="2020-04" db="EMBL/GenBank/DDBJ databases">
        <authorList>
            <person name="Chiriac C."/>
            <person name="Salcher M."/>
            <person name="Ghai R."/>
            <person name="Kavagutti S V."/>
        </authorList>
    </citation>
    <scope>NUCLEOTIDE SEQUENCE</scope>
</reference>